<evidence type="ECO:0000259" key="6">
    <source>
        <dbReference type="PROSITE" id="PS50110"/>
    </source>
</evidence>
<dbReference type="NCBIfam" id="TIGR00229">
    <property type="entry name" value="sensory_box"/>
    <property type="match status" value="1"/>
</dbReference>
<dbReference type="Gene3D" id="3.40.50.2300">
    <property type="match status" value="1"/>
</dbReference>
<dbReference type="SMART" id="SM00387">
    <property type="entry name" value="HATPase_c"/>
    <property type="match status" value="1"/>
</dbReference>
<dbReference type="CDD" id="cd00082">
    <property type="entry name" value="HisKA"/>
    <property type="match status" value="1"/>
</dbReference>
<comment type="catalytic activity">
    <reaction evidence="1">
        <text>ATP + protein L-histidine = ADP + protein N-phospho-L-histidine.</text>
        <dbReference type="EC" id="2.7.13.3"/>
    </reaction>
</comment>
<dbReference type="Gene3D" id="1.10.287.130">
    <property type="match status" value="1"/>
</dbReference>
<dbReference type="InterPro" id="IPR003594">
    <property type="entry name" value="HATPase_dom"/>
</dbReference>
<dbReference type="PROSITE" id="PS50112">
    <property type="entry name" value="PAS"/>
    <property type="match status" value="1"/>
</dbReference>
<dbReference type="SUPFAM" id="SSF47384">
    <property type="entry name" value="Homodimeric domain of signal transducing histidine kinase"/>
    <property type="match status" value="1"/>
</dbReference>
<sequence>MQSGGTNMATHNGAVHSAVLRASSALALFEALPDPVVVIRGNSSVVDLNPAAEIFFGYQRSELTATTTLESLCNVCSLYDEINSALKDGNEWQGELRVGTRHRGLRTVNATLRRVFLPSHHDVALTLAVCHDITYRKELEKALLHQSEERIITDRRKNEFVAILSHELRNPLAPITNSLALMRTTGFSDPLLASSHAIIERQVAHLRQMVNSLVDIARLNTGKVAMTMAPLVWQHVIEQALEITAPKIRAAGHQLTLSIAPSAIRINGDLTRLVQALANVLNNAAKFTPGGGMIAVTCGQIDGHAFVVVRDSGNGISAPFKPRLFELFAQADESLARSDGGLGVGLAITREIMTQHDGSISVHSDGVGCGSAFTLQLPLAREGPISPTRETSIGSDNTTAEGFRILLIDDNDDANESMAALLDMMGYVVSTARDGTSALTMATQFKPQLILSDIGLPGMDGYQLAPALRTACGDRKLILVAATGYGNANDRQRSQAAGFDHHLVKPLDADVLLDFLALQAAEY</sequence>
<comment type="caution">
    <text evidence="8">The sequence shown here is derived from an EMBL/GenBank/DDBJ whole genome shotgun (WGS) entry which is preliminary data.</text>
</comment>
<feature type="domain" description="Response regulatory" evidence="6">
    <location>
        <begin position="404"/>
        <end position="520"/>
    </location>
</feature>
<feature type="modified residue" description="4-aspartylphosphate" evidence="4">
    <location>
        <position position="453"/>
    </location>
</feature>
<evidence type="ECO:0000259" key="5">
    <source>
        <dbReference type="PROSITE" id="PS50109"/>
    </source>
</evidence>
<dbReference type="Gene3D" id="3.30.565.10">
    <property type="entry name" value="Histidine kinase-like ATPase, C-terminal domain"/>
    <property type="match status" value="1"/>
</dbReference>
<evidence type="ECO:0000256" key="2">
    <source>
        <dbReference type="ARBA" id="ARBA00012438"/>
    </source>
</evidence>
<evidence type="ECO:0000256" key="1">
    <source>
        <dbReference type="ARBA" id="ARBA00000085"/>
    </source>
</evidence>
<organism evidence="8 9">
    <name type="scientific">Actimicrobium antarcticum</name>
    <dbReference type="NCBI Taxonomy" id="1051899"/>
    <lineage>
        <taxon>Bacteria</taxon>
        <taxon>Pseudomonadati</taxon>
        <taxon>Pseudomonadota</taxon>
        <taxon>Betaproteobacteria</taxon>
        <taxon>Burkholderiales</taxon>
        <taxon>Oxalobacteraceae</taxon>
        <taxon>Actimicrobium</taxon>
    </lineage>
</organism>
<keyword evidence="9" id="KW-1185">Reference proteome</keyword>
<dbReference type="InterPro" id="IPR013767">
    <property type="entry name" value="PAS_fold"/>
</dbReference>
<dbReference type="Gene3D" id="3.30.450.20">
    <property type="entry name" value="PAS domain"/>
    <property type="match status" value="1"/>
</dbReference>
<dbReference type="InterPro" id="IPR011006">
    <property type="entry name" value="CheY-like_superfamily"/>
</dbReference>
<dbReference type="SUPFAM" id="SSF52172">
    <property type="entry name" value="CheY-like"/>
    <property type="match status" value="1"/>
</dbReference>
<dbReference type="PROSITE" id="PS50110">
    <property type="entry name" value="RESPONSE_REGULATORY"/>
    <property type="match status" value="1"/>
</dbReference>
<dbReference type="SMART" id="SM00388">
    <property type="entry name" value="HisKA"/>
    <property type="match status" value="1"/>
</dbReference>
<dbReference type="Pfam" id="PF02518">
    <property type="entry name" value="HATPase_c"/>
    <property type="match status" value="1"/>
</dbReference>
<dbReference type="SUPFAM" id="SSF55785">
    <property type="entry name" value="PYP-like sensor domain (PAS domain)"/>
    <property type="match status" value="1"/>
</dbReference>
<dbReference type="Pfam" id="PF00989">
    <property type="entry name" value="PAS"/>
    <property type="match status" value="1"/>
</dbReference>
<keyword evidence="3 4" id="KW-0597">Phosphoprotein</keyword>
<evidence type="ECO:0000313" key="9">
    <source>
        <dbReference type="Proteomes" id="UP001501353"/>
    </source>
</evidence>
<dbReference type="CDD" id="cd17580">
    <property type="entry name" value="REC_2_DhkD-like"/>
    <property type="match status" value="1"/>
</dbReference>
<feature type="domain" description="Histidine kinase" evidence="5">
    <location>
        <begin position="163"/>
        <end position="381"/>
    </location>
</feature>
<dbReference type="PANTHER" id="PTHR43547:SF2">
    <property type="entry name" value="HYBRID SIGNAL TRANSDUCTION HISTIDINE KINASE C"/>
    <property type="match status" value="1"/>
</dbReference>
<name>A0ABP7T7C2_9BURK</name>
<dbReference type="EC" id="2.7.13.3" evidence="2"/>
<feature type="domain" description="PAS" evidence="7">
    <location>
        <begin position="21"/>
        <end position="72"/>
    </location>
</feature>
<dbReference type="EMBL" id="BAAAZE010000008">
    <property type="protein sequence ID" value="GAA4021860.1"/>
    <property type="molecule type" value="Genomic_DNA"/>
</dbReference>
<dbReference type="InterPro" id="IPR036097">
    <property type="entry name" value="HisK_dim/P_sf"/>
</dbReference>
<dbReference type="SMART" id="SM00091">
    <property type="entry name" value="PAS"/>
    <property type="match status" value="1"/>
</dbReference>
<dbReference type="Proteomes" id="UP001501353">
    <property type="component" value="Unassembled WGS sequence"/>
</dbReference>
<evidence type="ECO:0000256" key="3">
    <source>
        <dbReference type="ARBA" id="ARBA00022553"/>
    </source>
</evidence>
<accession>A0ABP7T7C2</accession>
<dbReference type="InterPro" id="IPR004358">
    <property type="entry name" value="Sig_transdc_His_kin-like_C"/>
</dbReference>
<dbReference type="Pfam" id="PF00072">
    <property type="entry name" value="Response_reg"/>
    <property type="match status" value="1"/>
</dbReference>
<evidence type="ECO:0000259" key="7">
    <source>
        <dbReference type="PROSITE" id="PS50112"/>
    </source>
</evidence>
<dbReference type="InterPro" id="IPR003661">
    <property type="entry name" value="HisK_dim/P_dom"/>
</dbReference>
<reference evidence="9" key="1">
    <citation type="journal article" date="2019" name="Int. J. Syst. Evol. Microbiol.">
        <title>The Global Catalogue of Microorganisms (GCM) 10K type strain sequencing project: providing services to taxonomists for standard genome sequencing and annotation.</title>
        <authorList>
            <consortium name="The Broad Institute Genomics Platform"/>
            <consortium name="The Broad Institute Genome Sequencing Center for Infectious Disease"/>
            <person name="Wu L."/>
            <person name="Ma J."/>
        </authorList>
    </citation>
    <scope>NUCLEOTIDE SEQUENCE [LARGE SCALE GENOMIC DNA]</scope>
    <source>
        <strain evidence="9">JCM 16673</strain>
    </source>
</reference>
<dbReference type="SUPFAM" id="SSF55874">
    <property type="entry name" value="ATPase domain of HSP90 chaperone/DNA topoisomerase II/histidine kinase"/>
    <property type="match status" value="1"/>
</dbReference>
<dbReference type="CDD" id="cd00130">
    <property type="entry name" value="PAS"/>
    <property type="match status" value="1"/>
</dbReference>
<dbReference type="PANTHER" id="PTHR43547">
    <property type="entry name" value="TWO-COMPONENT HISTIDINE KINASE"/>
    <property type="match status" value="1"/>
</dbReference>
<evidence type="ECO:0000313" key="8">
    <source>
        <dbReference type="EMBL" id="GAA4021860.1"/>
    </source>
</evidence>
<dbReference type="InterPro" id="IPR036890">
    <property type="entry name" value="HATPase_C_sf"/>
</dbReference>
<dbReference type="InterPro" id="IPR000014">
    <property type="entry name" value="PAS"/>
</dbReference>
<dbReference type="InterPro" id="IPR035965">
    <property type="entry name" value="PAS-like_dom_sf"/>
</dbReference>
<gene>
    <name evidence="8" type="ORF">GCM10022212_18610</name>
</gene>
<proteinExistence type="predicted"/>
<protein>
    <recommendedName>
        <fullName evidence="2">histidine kinase</fullName>
        <ecNumber evidence="2">2.7.13.3</ecNumber>
    </recommendedName>
</protein>
<dbReference type="PROSITE" id="PS50109">
    <property type="entry name" value="HIS_KIN"/>
    <property type="match status" value="1"/>
</dbReference>
<evidence type="ECO:0000256" key="4">
    <source>
        <dbReference type="PROSITE-ProRule" id="PRU00169"/>
    </source>
</evidence>
<dbReference type="SMART" id="SM00448">
    <property type="entry name" value="REC"/>
    <property type="match status" value="1"/>
</dbReference>
<dbReference type="Pfam" id="PF00512">
    <property type="entry name" value="HisKA"/>
    <property type="match status" value="1"/>
</dbReference>
<dbReference type="InterPro" id="IPR005467">
    <property type="entry name" value="His_kinase_dom"/>
</dbReference>
<dbReference type="InterPro" id="IPR001789">
    <property type="entry name" value="Sig_transdc_resp-reg_receiver"/>
</dbReference>
<dbReference type="PRINTS" id="PR00344">
    <property type="entry name" value="BCTRLSENSOR"/>
</dbReference>